<organism evidence="5">
    <name type="scientific">marine metagenome</name>
    <dbReference type="NCBI Taxonomy" id="408172"/>
    <lineage>
        <taxon>unclassified sequences</taxon>
        <taxon>metagenomes</taxon>
        <taxon>ecological metagenomes</taxon>
    </lineage>
</organism>
<reference evidence="5" key="1">
    <citation type="submission" date="2018-05" db="EMBL/GenBank/DDBJ databases">
        <authorList>
            <person name="Lanie J.A."/>
            <person name="Ng W.-L."/>
            <person name="Kazmierczak K.M."/>
            <person name="Andrzejewski T.M."/>
            <person name="Davidsen T.M."/>
            <person name="Wayne K.J."/>
            <person name="Tettelin H."/>
            <person name="Glass J.I."/>
            <person name="Rusch D."/>
            <person name="Podicherti R."/>
            <person name="Tsui H.-C.T."/>
            <person name="Winkler M.E."/>
        </authorList>
    </citation>
    <scope>NUCLEOTIDE SEQUENCE</scope>
</reference>
<dbReference type="Pfam" id="PF02547">
    <property type="entry name" value="Queuosine_synth"/>
    <property type="match status" value="1"/>
</dbReference>
<keyword evidence="2" id="KW-0808">Transferase</keyword>
<evidence type="ECO:0008006" key="6">
    <source>
        <dbReference type="Google" id="ProtNLM"/>
    </source>
</evidence>
<dbReference type="SUPFAM" id="SSF111337">
    <property type="entry name" value="QueA-like"/>
    <property type="match status" value="1"/>
</dbReference>
<evidence type="ECO:0000313" key="5">
    <source>
        <dbReference type="EMBL" id="SVE20779.1"/>
    </source>
</evidence>
<gene>
    <name evidence="5" type="ORF">METZ01_LOCUS473633</name>
</gene>
<sequence>MQVDLFDFQLPPECISARPASPRDSARLLHVGQRGLADHIVRDLPS</sequence>
<dbReference type="AlphaFoldDB" id="A0A383BLM4"/>
<keyword evidence="4" id="KW-0671">Queuosine biosynthesis</keyword>
<feature type="non-terminal residue" evidence="5">
    <location>
        <position position="46"/>
    </location>
</feature>
<name>A0A383BLM4_9ZZZZ</name>
<dbReference type="InterPro" id="IPR003699">
    <property type="entry name" value="QueA"/>
</dbReference>
<evidence type="ECO:0000256" key="2">
    <source>
        <dbReference type="ARBA" id="ARBA00022679"/>
    </source>
</evidence>
<evidence type="ECO:0000256" key="4">
    <source>
        <dbReference type="ARBA" id="ARBA00022785"/>
    </source>
</evidence>
<protein>
    <recommendedName>
        <fullName evidence="6">tRNA preQ1(34) S-adenosylmethionine ribosyltransferase-isomerase QueA</fullName>
    </recommendedName>
</protein>
<dbReference type="EMBL" id="UINC01201438">
    <property type="protein sequence ID" value="SVE20779.1"/>
    <property type="molecule type" value="Genomic_DNA"/>
</dbReference>
<dbReference type="InterPro" id="IPR036100">
    <property type="entry name" value="QueA_sf"/>
</dbReference>
<accession>A0A383BLM4</accession>
<proteinExistence type="predicted"/>
<dbReference type="GO" id="GO:0016853">
    <property type="term" value="F:isomerase activity"/>
    <property type="evidence" value="ECO:0007669"/>
    <property type="project" value="InterPro"/>
</dbReference>
<dbReference type="Gene3D" id="3.40.1780.10">
    <property type="entry name" value="QueA-like"/>
    <property type="match status" value="1"/>
</dbReference>
<evidence type="ECO:0000256" key="1">
    <source>
        <dbReference type="ARBA" id="ARBA00022490"/>
    </source>
</evidence>
<dbReference type="GO" id="GO:0008616">
    <property type="term" value="P:tRNA queuosine(34) biosynthetic process"/>
    <property type="evidence" value="ECO:0007669"/>
    <property type="project" value="UniProtKB-KW"/>
</dbReference>
<evidence type="ECO:0000256" key="3">
    <source>
        <dbReference type="ARBA" id="ARBA00022691"/>
    </source>
</evidence>
<keyword evidence="3" id="KW-0949">S-adenosyl-L-methionine</keyword>
<dbReference type="InterPro" id="IPR042118">
    <property type="entry name" value="QueA_dom1"/>
</dbReference>
<dbReference type="GO" id="GO:0016740">
    <property type="term" value="F:transferase activity"/>
    <property type="evidence" value="ECO:0007669"/>
    <property type="project" value="UniProtKB-KW"/>
</dbReference>
<keyword evidence="1" id="KW-0963">Cytoplasm</keyword>